<feature type="region of interest" description="Disordered" evidence="1">
    <location>
        <begin position="1"/>
        <end position="53"/>
    </location>
</feature>
<feature type="compositionally biased region" description="Basic and acidic residues" evidence="1">
    <location>
        <begin position="823"/>
        <end position="833"/>
    </location>
</feature>
<organism evidence="2 3">
    <name type="scientific">Apolygus lucorum</name>
    <name type="common">Small green plant bug</name>
    <name type="synonym">Lygocoris lucorum</name>
    <dbReference type="NCBI Taxonomy" id="248454"/>
    <lineage>
        <taxon>Eukaryota</taxon>
        <taxon>Metazoa</taxon>
        <taxon>Ecdysozoa</taxon>
        <taxon>Arthropoda</taxon>
        <taxon>Hexapoda</taxon>
        <taxon>Insecta</taxon>
        <taxon>Pterygota</taxon>
        <taxon>Neoptera</taxon>
        <taxon>Paraneoptera</taxon>
        <taxon>Hemiptera</taxon>
        <taxon>Heteroptera</taxon>
        <taxon>Panheteroptera</taxon>
        <taxon>Cimicomorpha</taxon>
        <taxon>Miridae</taxon>
        <taxon>Mirini</taxon>
        <taxon>Apolygus</taxon>
    </lineage>
</organism>
<comment type="caution">
    <text evidence="2">The sequence shown here is derived from an EMBL/GenBank/DDBJ whole genome shotgun (WGS) entry which is preliminary data.</text>
</comment>
<feature type="compositionally biased region" description="Polar residues" evidence="1">
    <location>
        <begin position="835"/>
        <end position="848"/>
    </location>
</feature>
<feature type="compositionally biased region" description="Basic and acidic residues" evidence="1">
    <location>
        <begin position="40"/>
        <end position="49"/>
    </location>
</feature>
<feature type="compositionally biased region" description="Polar residues" evidence="1">
    <location>
        <begin position="802"/>
        <end position="820"/>
    </location>
</feature>
<accession>A0A8S9XQ26</accession>
<feature type="region of interest" description="Disordered" evidence="1">
    <location>
        <begin position="784"/>
        <end position="848"/>
    </location>
</feature>
<dbReference type="Proteomes" id="UP000466442">
    <property type="component" value="Linkage Group LG5"/>
</dbReference>
<gene>
    <name evidence="2" type="ORF">GE061_013517</name>
</gene>
<proteinExistence type="predicted"/>
<feature type="compositionally biased region" description="Basic residues" evidence="1">
    <location>
        <begin position="790"/>
        <end position="801"/>
    </location>
</feature>
<feature type="compositionally biased region" description="Basic and acidic residues" evidence="1">
    <location>
        <begin position="162"/>
        <end position="171"/>
    </location>
</feature>
<evidence type="ECO:0000313" key="2">
    <source>
        <dbReference type="EMBL" id="KAF6210411.1"/>
    </source>
</evidence>
<name>A0A8S9XQ26_APOLU</name>
<keyword evidence="3" id="KW-1185">Reference proteome</keyword>
<evidence type="ECO:0000313" key="3">
    <source>
        <dbReference type="Proteomes" id="UP000466442"/>
    </source>
</evidence>
<sequence length="1036" mass="118595">MAKNKEPLVQPNVKLMEFKSIDEPMNESEVENNKNLPTDESQKQPKHGEQSISKHVKQLIAQKVNFKKPTVEPNAKQMHNKSVGETMDKPVDKSVENLRSEELFKRSLAARGEQSITKHVKLLIAKKSEPRIARIVAFQNLKEVKVMPNAENNKFTGEPLNEPEKKDDLSKKPLANRGELSITKNVKHLIAKNVVEERSVKMPLVRGIVRVKKQYIKEPLHRSAPKHVKQLISKNVKQLIAKNVMKKKARNEEQLIDELEAKELSQETISQNAELENTKSSEESMEKSISIHEEENLVEESMVQRSMAKRHESDEVSLELSTAEQVTPSVTNVQHLTVEDVGLEIARRAEYPMTEELTNGAVRESMLQPNDEPMKEKPSEEPLIHPKNVWVEEEPGERTMIQQIVKKRDLKFEDLLEHYRATRVENQPTDDPMNVPTTHGVKQLTTWDAELMISKNVNQSMDKFVAVESDKESTIQLNTELTNEPLKSHANNIHDEEEEVEEIGHISKLINPFSEELQEQLKDVQVKHQPNKDRMNQCPDLHVEQSTARNPKQLIPTNLEQPVDKHATNHSIELNAELEDDPFKDPTKTPEITIQVEDEDEGSIGHILDVTIPPTEELFEQPRAKHLNQQVSKNVGQPIDKYVTNEPDENDTIELNAELADRPSKEHTKTPEIISYVEEKVIEGPSAHILKVTNLHIEGNSDQPCTKHVAYQSPEYTLNQKNTQIVEMPIFKDVEEEPLSLHSRRDLEKAPLEQLVLDDDESIVQAMKRLVLEDNEEHIEQAVAENMKKSATRRKRGRGRKQSTGSELSSLGIAETSSAEYLSPKEDQSRMERQPSPSTSRLQISSSMLRPQTMHFTKEHSEEFEESADHQYVAVRKESIDEPENLPEAISAAILPRHNESTPSLSSGDSEEDIEIPIGWQHVEIRKELIEDSIKQSIGKMFEQPFPRSFREKPKQRQVEKINADGTILVNFMGRSSHKRQFVWPRVPDRRVLWPEDVLYALAHPPVQVRAKHYGVKEYSYIDWLSKPYDGTIAPF</sequence>
<evidence type="ECO:0000256" key="1">
    <source>
        <dbReference type="SAM" id="MobiDB-lite"/>
    </source>
</evidence>
<protein>
    <submittedName>
        <fullName evidence="2">Uncharacterized protein</fullName>
    </submittedName>
</protein>
<feature type="region of interest" description="Disordered" evidence="1">
    <location>
        <begin position="893"/>
        <end position="912"/>
    </location>
</feature>
<dbReference type="EMBL" id="WIXP02000005">
    <property type="protein sequence ID" value="KAF6210411.1"/>
    <property type="molecule type" value="Genomic_DNA"/>
</dbReference>
<reference evidence="2" key="1">
    <citation type="journal article" date="2021" name="Mol. Ecol. Resour.">
        <title>Apolygus lucorum genome provides insights into omnivorousness and mesophyll feeding.</title>
        <authorList>
            <person name="Liu Y."/>
            <person name="Liu H."/>
            <person name="Wang H."/>
            <person name="Huang T."/>
            <person name="Liu B."/>
            <person name="Yang B."/>
            <person name="Yin L."/>
            <person name="Li B."/>
            <person name="Zhang Y."/>
            <person name="Zhang S."/>
            <person name="Jiang F."/>
            <person name="Zhang X."/>
            <person name="Ren Y."/>
            <person name="Wang B."/>
            <person name="Wang S."/>
            <person name="Lu Y."/>
            <person name="Wu K."/>
            <person name="Fan W."/>
            <person name="Wang G."/>
        </authorList>
    </citation>
    <scope>NUCLEOTIDE SEQUENCE</scope>
    <source>
        <strain evidence="2">12Hb</strain>
    </source>
</reference>
<dbReference type="AlphaFoldDB" id="A0A8S9XQ26"/>
<feature type="region of interest" description="Disordered" evidence="1">
    <location>
        <begin position="150"/>
        <end position="171"/>
    </location>
</feature>